<gene>
    <name evidence="1" type="ORF">PBR20603_04007</name>
</gene>
<dbReference type="EMBL" id="CABPST010000013">
    <property type="protein sequence ID" value="VVE90029.1"/>
    <property type="molecule type" value="Genomic_DNA"/>
</dbReference>
<proteinExistence type="predicted"/>
<dbReference type="Proteomes" id="UP000382040">
    <property type="component" value="Unassembled WGS sequence"/>
</dbReference>
<dbReference type="AlphaFoldDB" id="A0A5E5BW35"/>
<accession>A0A5E5BW35</accession>
<keyword evidence="2" id="KW-1185">Reference proteome</keyword>
<sequence>MARKAITAMPARKVFGVVTFPHTNASSALRSHDLWIRPVRNFPDGPDLL</sequence>
<organism evidence="1 2">
    <name type="scientific">Pandoraea bronchicola</name>
    <dbReference type="NCBI Taxonomy" id="2508287"/>
    <lineage>
        <taxon>Bacteria</taxon>
        <taxon>Pseudomonadati</taxon>
        <taxon>Pseudomonadota</taxon>
        <taxon>Betaproteobacteria</taxon>
        <taxon>Burkholderiales</taxon>
        <taxon>Burkholderiaceae</taxon>
        <taxon>Pandoraea</taxon>
    </lineage>
</organism>
<evidence type="ECO:0000313" key="1">
    <source>
        <dbReference type="EMBL" id="VVE90029.1"/>
    </source>
</evidence>
<protein>
    <submittedName>
        <fullName evidence="1">Uncharacterized protein</fullName>
    </submittedName>
</protein>
<reference evidence="1 2" key="1">
    <citation type="submission" date="2019-08" db="EMBL/GenBank/DDBJ databases">
        <authorList>
            <person name="Peeters C."/>
        </authorList>
    </citation>
    <scope>NUCLEOTIDE SEQUENCE [LARGE SCALE GENOMIC DNA]</scope>
    <source>
        <strain evidence="1 2">LMG 20603</strain>
    </source>
</reference>
<name>A0A5E5BW35_9BURK</name>
<evidence type="ECO:0000313" key="2">
    <source>
        <dbReference type="Proteomes" id="UP000382040"/>
    </source>
</evidence>